<name>A0ABW5N0B9_9FLAO</name>
<gene>
    <name evidence="3" type="ORF">ACFSQJ_18320</name>
</gene>
<feature type="chain" id="PRO_5046519613" description="Lipoprotein" evidence="2">
    <location>
        <begin position="20"/>
        <end position="53"/>
    </location>
</feature>
<dbReference type="EMBL" id="JBHULB010000082">
    <property type="protein sequence ID" value="MFD2588887.1"/>
    <property type="molecule type" value="Genomic_DNA"/>
</dbReference>
<dbReference type="Proteomes" id="UP001597526">
    <property type="component" value="Unassembled WGS sequence"/>
</dbReference>
<reference evidence="4" key="1">
    <citation type="journal article" date="2019" name="Int. J. Syst. Evol. Microbiol.">
        <title>The Global Catalogue of Microorganisms (GCM) 10K type strain sequencing project: providing services to taxonomists for standard genome sequencing and annotation.</title>
        <authorList>
            <consortium name="The Broad Institute Genomics Platform"/>
            <consortium name="The Broad Institute Genome Sequencing Center for Infectious Disease"/>
            <person name="Wu L."/>
            <person name="Ma J."/>
        </authorList>
    </citation>
    <scope>NUCLEOTIDE SEQUENCE [LARGE SCALE GENOMIC DNA]</scope>
    <source>
        <strain evidence="4">KCTC 52368</strain>
    </source>
</reference>
<evidence type="ECO:0000313" key="4">
    <source>
        <dbReference type="Proteomes" id="UP001597526"/>
    </source>
</evidence>
<evidence type="ECO:0000256" key="1">
    <source>
        <dbReference type="SAM" id="MobiDB-lite"/>
    </source>
</evidence>
<comment type="caution">
    <text evidence="3">The sequence shown here is derived from an EMBL/GenBank/DDBJ whole genome shotgun (WGS) entry which is preliminary data.</text>
</comment>
<protein>
    <recommendedName>
        <fullName evidence="5">Lipoprotein</fullName>
    </recommendedName>
</protein>
<proteinExistence type="predicted"/>
<organism evidence="3 4">
    <name type="scientific">Croceitalea marina</name>
    <dbReference type="NCBI Taxonomy" id="1775166"/>
    <lineage>
        <taxon>Bacteria</taxon>
        <taxon>Pseudomonadati</taxon>
        <taxon>Bacteroidota</taxon>
        <taxon>Flavobacteriia</taxon>
        <taxon>Flavobacteriales</taxon>
        <taxon>Flavobacteriaceae</taxon>
        <taxon>Croceitalea</taxon>
    </lineage>
</organism>
<feature type="signal peptide" evidence="2">
    <location>
        <begin position="1"/>
        <end position="19"/>
    </location>
</feature>
<evidence type="ECO:0000256" key="2">
    <source>
        <dbReference type="SAM" id="SignalP"/>
    </source>
</evidence>
<feature type="region of interest" description="Disordered" evidence="1">
    <location>
        <begin position="32"/>
        <end position="53"/>
    </location>
</feature>
<dbReference type="PROSITE" id="PS51257">
    <property type="entry name" value="PROKAR_LIPOPROTEIN"/>
    <property type="match status" value="1"/>
</dbReference>
<keyword evidence="2" id="KW-0732">Signal</keyword>
<sequence length="53" mass="5762">MKFLTLLCCCILLTGCVSTKSSVTTTAKDENKLVLPPDVPSNKYSKTRQGGRN</sequence>
<evidence type="ECO:0000313" key="3">
    <source>
        <dbReference type="EMBL" id="MFD2588887.1"/>
    </source>
</evidence>
<dbReference type="RefSeq" id="WP_377768350.1">
    <property type="nucleotide sequence ID" value="NZ_JBHULB010000082.1"/>
</dbReference>
<keyword evidence="4" id="KW-1185">Reference proteome</keyword>
<accession>A0ABW5N0B9</accession>
<evidence type="ECO:0008006" key="5">
    <source>
        <dbReference type="Google" id="ProtNLM"/>
    </source>
</evidence>